<keyword evidence="5" id="KW-0998">Cell outer membrane</keyword>
<evidence type="ECO:0000313" key="8">
    <source>
        <dbReference type="EMBL" id="MCA5004317.1"/>
    </source>
</evidence>
<evidence type="ECO:0000256" key="2">
    <source>
        <dbReference type="ARBA" id="ARBA00006275"/>
    </source>
</evidence>
<reference evidence="8" key="1">
    <citation type="submission" date="2020-10" db="EMBL/GenBank/DDBJ databases">
        <authorList>
            <person name="Lu T."/>
            <person name="Wang Q."/>
            <person name="Han X."/>
        </authorList>
    </citation>
    <scope>NUCLEOTIDE SEQUENCE</scope>
    <source>
        <strain evidence="8">WQ 366</strain>
    </source>
</reference>
<keyword evidence="3" id="KW-0732">Signal</keyword>
<evidence type="ECO:0000256" key="1">
    <source>
        <dbReference type="ARBA" id="ARBA00004442"/>
    </source>
</evidence>
<evidence type="ECO:0000259" key="7">
    <source>
        <dbReference type="Pfam" id="PF14322"/>
    </source>
</evidence>
<dbReference type="SUPFAM" id="SSF48452">
    <property type="entry name" value="TPR-like"/>
    <property type="match status" value="1"/>
</dbReference>
<feature type="domain" description="SusD-like N-terminal" evidence="7">
    <location>
        <begin position="93"/>
        <end position="250"/>
    </location>
</feature>
<organism evidence="8 9">
    <name type="scientific">Sphingobacterium bovistauri</name>
    <dbReference type="NCBI Taxonomy" id="2781959"/>
    <lineage>
        <taxon>Bacteria</taxon>
        <taxon>Pseudomonadati</taxon>
        <taxon>Bacteroidota</taxon>
        <taxon>Sphingobacteriia</taxon>
        <taxon>Sphingobacteriales</taxon>
        <taxon>Sphingobacteriaceae</taxon>
        <taxon>Sphingobacterium</taxon>
    </lineage>
</organism>
<comment type="subcellular location">
    <subcellularLocation>
        <location evidence="1">Cell outer membrane</location>
    </subcellularLocation>
</comment>
<dbReference type="InterPro" id="IPR012944">
    <property type="entry name" value="SusD_RagB_dom"/>
</dbReference>
<sequence>MKFNIKNNLPKLFTALLGVCLTLNTSCDKFLDIRPVGEITGEQLLSNSEGFESALYGVYASMNSNSLYGRELSYDMIDVLAQYYVCPGNLIVENAKKYNYQYVDVESKLNTIWGDMYKNIANVNNIIISLNKINANSMRYYNLYKGEALGIRAFMHFDLLRLYTANIQNNSNADGIPYSVKFELSPSTFSSAAKVYEFIITDLLAAEELLAKDAEYFTFPKVNPSEPFIRDRETHFNLYAVQATLARVYLTLGDKVKAAEYAKKVIDANKFKLMTANAFATDLQNGMLYPTETIFGLYNKSNYTVLKDRFWNYTSLYSYGLRPDLMDIYAAEEEPVDYRLATCFKDNMLGSGAVKRFVKLIDKYQFNEELQYARPANLVDGTNLIRLPEMYYIMAESLMDSNPISAMSYFNVVLNSRGLLGLSDRATPLALTLERITNERYKEFIGEGQTFFNMKRLNLPIKNTDDVVIPASNHVYVWPIPIDEKEFNN</sequence>
<dbReference type="EMBL" id="JADEYP010000004">
    <property type="protein sequence ID" value="MCA5004317.1"/>
    <property type="molecule type" value="Genomic_DNA"/>
</dbReference>
<evidence type="ECO:0000259" key="6">
    <source>
        <dbReference type="Pfam" id="PF07980"/>
    </source>
</evidence>
<dbReference type="InterPro" id="IPR011990">
    <property type="entry name" value="TPR-like_helical_dom_sf"/>
</dbReference>
<dbReference type="Pfam" id="PF14322">
    <property type="entry name" value="SusD-like_3"/>
    <property type="match status" value="1"/>
</dbReference>
<keyword evidence="9" id="KW-1185">Reference proteome</keyword>
<comment type="caution">
    <text evidence="8">The sequence shown here is derived from an EMBL/GenBank/DDBJ whole genome shotgun (WGS) entry which is preliminary data.</text>
</comment>
<evidence type="ECO:0000256" key="4">
    <source>
        <dbReference type="ARBA" id="ARBA00023136"/>
    </source>
</evidence>
<protein>
    <submittedName>
        <fullName evidence="8">RagB/SusD family nutrient uptake outer membrane protein</fullName>
    </submittedName>
</protein>
<proteinExistence type="inferred from homology"/>
<feature type="domain" description="RagB/SusD" evidence="6">
    <location>
        <begin position="380"/>
        <end position="465"/>
    </location>
</feature>
<evidence type="ECO:0000256" key="5">
    <source>
        <dbReference type="ARBA" id="ARBA00023237"/>
    </source>
</evidence>
<keyword evidence="4" id="KW-0472">Membrane</keyword>
<dbReference type="Pfam" id="PF07980">
    <property type="entry name" value="SusD_RagB"/>
    <property type="match status" value="1"/>
</dbReference>
<dbReference type="RefSeq" id="WP_225551642.1">
    <property type="nucleotide sequence ID" value="NZ_JADEYP010000004.1"/>
</dbReference>
<evidence type="ECO:0000313" key="9">
    <source>
        <dbReference type="Proteomes" id="UP001165302"/>
    </source>
</evidence>
<dbReference type="Proteomes" id="UP001165302">
    <property type="component" value="Unassembled WGS sequence"/>
</dbReference>
<evidence type="ECO:0000256" key="3">
    <source>
        <dbReference type="ARBA" id="ARBA00022729"/>
    </source>
</evidence>
<dbReference type="InterPro" id="IPR033985">
    <property type="entry name" value="SusD-like_N"/>
</dbReference>
<dbReference type="Gene3D" id="1.25.40.390">
    <property type="match status" value="1"/>
</dbReference>
<accession>A0ABS7Z448</accession>
<name>A0ABS7Z448_9SPHI</name>
<comment type="similarity">
    <text evidence="2">Belongs to the SusD family.</text>
</comment>
<gene>
    <name evidence="8" type="ORF">IPZ78_03990</name>
</gene>